<sequence>MNKPFSDETRHAINGIDGRLYARHVRPDAPHLFSAQKWISEGRRGREARIYGPNARLHAVIRFDDSCKNGHQSFAITAEISGAARRIDDGSIGCHHEAIAETFPELAHLIKWHLCSTDGPMHYISNTIYHAGDRDHNGLRAGERRQIINGRTKQPCWTLEAVNAEGVRISSTPTGDMYRGAETVPLFILEKGFDGQQEDLPPAPVLKWVPLYREGEGKARDLDAARQSAAWPDATDEELSAEPDELKAALEARLPALIEAFRADMSAAGLLWSPLA</sequence>
<dbReference type="Proteomes" id="UP001138540">
    <property type="component" value="Unassembled WGS sequence"/>
</dbReference>
<keyword evidence="2" id="KW-1185">Reference proteome</keyword>
<reference evidence="1 2" key="1">
    <citation type="submission" date="2020-08" db="EMBL/GenBank/DDBJ databases">
        <title>Exploring microbial biodiversity for novel pathways involved in the catabolism of aromatic compounds derived from lignin.</title>
        <authorList>
            <person name="Elkins J."/>
        </authorList>
    </citation>
    <scope>NUCLEOTIDE SEQUENCE [LARGE SCALE GENOMIC DNA]</scope>
    <source>
        <strain evidence="1 2">B1D3A</strain>
    </source>
</reference>
<name>A0ABR6NFE0_9SPHN</name>
<proteinExistence type="predicted"/>
<evidence type="ECO:0000313" key="1">
    <source>
        <dbReference type="EMBL" id="MBB5985994.1"/>
    </source>
</evidence>
<evidence type="ECO:0000313" key="2">
    <source>
        <dbReference type="Proteomes" id="UP001138540"/>
    </source>
</evidence>
<gene>
    <name evidence="1" type="ORF">HNP60_001968</name>
</gene>
<accession>A0ABR6NFE0</accession>
<organism evidence="1 2">
    <name type="scientific">Sphingobium lignivorans</name>
    <dbReference type="NCBI Taxonomy" id="2735886"/>
    <lineage>
        <taxon>Bacteria</taxon>
        <taxon>Pseudomonadati</taxon>
        <taxon>Pseudomonadota</taxon>
        <taxon>Alphaproteobacteria</taxon>
        <taxon>Sphingomonadales</taxon>
        <taxon>Sphingomonadaceae</taxon>
        <taxon>Sphingobium</taxon>
    </lineage>
</organism>
<comment type="caution">
    <text evidence="1">The sequence shown here is derived from an EMBL/GenBank/DDBJ whole genome shotgun (WGS) entry which is preliminary data.</text>
</comment>
<protein>
    <submittedName>
        <fullName evidence="1">Uncharacterized protein</fullName>
    </submittedName>
</protein>
<dbReference type="EMBL" id="JACHKA010000001">
    <property type="protein sequence ID" value="MBB5985994.1"/>
    <property type="molecule type" value="Genomic_DNA"/>
</dbReference>
<dbReference type="RefSeq" id="WP_184153024.1">
    <property type="nucleotide sequence ID" value="NZ_JACHKA010000001.1"/>
</dbReference>